<name>A0ABU7E3F8_9TELE</name>
<dbReference type="EMBL" id="JAHUTJ010043987">
    <property type="protein sequence ID" value="MED6281808.1"/>
    <property type="molecule type" value="Genomic_DNA"/>
</dbReference>
<sequence length="139" mass="14960">MVKAPGGKKHVEPGSTGTEMTEEVTSSSEIEIFLQLPTQDSSLTNLSVKPDHSPLFSSSPRLLSPPSPFSQPYKPPHGCLPSNSRSLFLASRFNSNQQASLSSTTHSSQHIYSSALPLSLSGSADQFTQEAPRLRLSAY</sequence>
<evidence type="ECO:0000313" key="3">
    <source>
        <dbReference type="Proteomes" id="UP001352852"/>
    </source>
</evidence>
<feature type="region of interest" description="Disordered" evidence="1">
    <location>
        <begin position="43"/>
        <end position="81"/>
    </location>
</feature>
<evidence type="ECO:0000313" key="2">
    <source>
        <dbReference type="EMBL" id="MED6281808.1"/>
    </source>
</evidence>
<feature type="compositionally biased region" description="Low complexity" evidence="1">
    <location>
        <begin position="53"/>
        <end position="62"/>
    </location>
</feature>
<organism evidence="2 3">
    <name type="scientific">Characodon lateralis</name>
    <dbReference type="NCBI Taxonomy" id="208331"/>
    <lineage>
        <taxon>Eukaryota</taxon>
        <taxon>Metazoa</taxon>
        <taxon>Chordata</taxon>
        <taxon>Craniata</taxon>
        <taxon>Vertebrata</taxon>
        <taxon>Euteleostomi</taxon>
        <taxon>Actinopterygii</taxon>
        <taxon>Neopterygii</taxon>
        <taxon>Teleostei</taxon>
        <taxon>Neoteleostei</taxon>
        <taxon>Acanthomorphata</taxon>
        <taxon>Ovalentaria</taxon>
        <taxon>Atherinomorphae</taxon>
        <taxon>Cyprinodontiformes</taxon>
        <taxon>Goodeidae</taxon>
        <taxon>Characodon</taxon>
    </lineage>
</organism>
<accession>A0ABU7E3F8</accession>
<reference evidence="2 3" key="1">
    <citation type="submission" date="2021-06" db="EMBL/GenBank/DDBJ databases">
        <authorList>
            <person name="Palmer J.M."/>
        </authorList>
    </citation>
    <scope>NUCLEOTIDE SEQUENCE [LARGE SCALE GENOMIC DNA]</scope>
    <source>
        <strain evidence="2 3">CL_MEX2019</strain>
        <tissue evidence="2">Muscle</tissue>
    </source>
</reference>
<proteinExistence type="predicted"/>
<feature type="compositionally biased region" description="Pro residues" evidence="1">
    <location>
        <begin position="63"/>
        <end position="75"/>
    </location>
</feature>
<protein>
    <submittedName>
        <fullName evidence="2">Uncharacterized protein</fullName>
    </submittedName>
</protein>
<keyword evidence="3" id="KW-1185">Reference proteome</keyword>
<comment type="caution">
    <text evidence="2">The sequence shown here is derived from an EMBL/GenBank/DDBJ whole genome shotgun (WGS) entry which is preliminary data.</text>
</comment>
<evidence type="ECO:0000256" key="1">
    <source>
        <dbReference type="SAM" id="MobiDB-lite"/>
    </source>
</evidence>
<feature type="compositionally biased region" description="Low complexity" evidence="1">
    <location>
        <begin position="15"/>
        <end position="29"/>
    </location>
</feature>
<dbReference type="Proteomes" id="UP001352852">
    <property type="component" value="Unassembled WGS sequence"/>
</dbReference>
<gene>
    <name evidence="2" type="ORF">CHARACLAT_025697</name>
</gene>
<feature type="region of interest" description="Disordered" evidence="1">
    <location>
        <begin position="1"/>
        <end position="30"/>
    </location>
</feature>